<dbReference type="InParanoid" id="A0A286UB85"/>
<dbReference type="InterPro" id="IPR045340">
    <property type="entry name" value="DUF6533"/>
</dbReference>
<feature type="transmembrane region" description="Helical" evidence="1">
    <location>
        <begin position="238"/>
        <end position="259"/>
    </location>
</feature>
<keyword evidence="1" id="KW-1133">Transmembrane helix</keyword>
<feature type="domain" description="DUF6533" evidence="2">
    <location>
        <begin position="47"/>
        <end position="92"/>
    </location>
</feature>
<comment type="caution">
    <text evidence="3">The sequence shown here is derived from an EMBL/GenBank/DDBJ whole genome shotgun (WGS) entry which is preliminary data.</text>
</comment>
<dbReference type="EMBL" id="NBII01000007">
    <property type="protein sequence ID" value="PAV16794.1"/>
    <property type="molecule type" value="Genomic_DNA"/>
</dbReference>
<evidence type="ECO:0000259" key="2">
    <source>
        <dbReference type="Pfam" id="PF20151"/>
    </source>
</evidence>
<name>A0A286UB85_9AGAM</name>
<feature type="transmembrane region" description="Helical" evidence="1">
    <location>
        <begin position="79"/>
        <end position="102"/>
    </location>
</feature>
<reference evidence="3 4" key="1">
    <citation type="journal article" date="2017" name="Mol. Ecol.">
        <title>Comparative and population genomic landscape of Phellinus noxius: A hypervariable fungus causing root rot in trees.</title>
        <authorList>
            <person name="Chung C.L."/>
            <person name="Lee T.J."/>
            <person name="Akiba M."/>
            <person name="Lee H.H."/>
            <person name="Kuo T.H."/>
            <person name="Liu D."/>
            <person name="Ke H.M."/>
            <person name="Yokoi T."/>
            <person name="Roa M.B."/>
            <person name="Lu M.J."/>
            <person name="Chang Y.Y."/>
            <person name="Ann P.J."/>
            <person name="Tsai J.N."/>
            <person name="Chen C.Y."/>
            <person name="Tzean S.S."/>
            <person name="Ota Y."/>
            <person name="Hattori T."/>
            <person name="Sahashi N."/>
            <person name="Liou R.F."/>
            <person name="Kikuchi T."/>
            <person name="Tsai I.J."/>
        </authorList>
    </citation>
    <scope>NUCLEOTIDE SEQUENCE [LARGE SCALE GENOMIC DNA]</scope>
    <source>
        <strain evidence="3 4">FFPRI411160</strain>
    </source>
</reference>
<proteinExistence type="predicted"/>
<accession>A0A286UB85</accession>
<evidence type="ECO:0000313" key="4">
    <source>
        <dbReference type="Proteomes" id="UP000217199"/>
    </source>
</evidence>
<dbReference type="Proteomes" id="UP000217199">
    <property type="component" value="Unassembled WGS sequence"/>
</dbReference>
<feature type="transmembrane region" description="Helical" evidence="1">
    <location>
        <begin position="114"/>
        <end position="135"/>
    </location>
</feature>
<evidence type="ECO:0000313" key="3">
    <source>
        <dbReference type="EMBL" id="PAV16794.1"/>
    </source>
</evidence>
<feature type="transmembrane region" description="Helical" evidence="1">
    <location>
        <begin position="12"/>
        <end position="29"/>
    </location>
</feature>
<dbReference type="AlphaFoldDB" id="A0A286UB85"/>
<feature type="transmembrane region" description="Helical" evidence="1">
    <location>
        <begin position="41"/>
        <end position="58"/>
    </location>
</feature>
<sequence length="319" mass="35591">MSASLRSKFLRQGPTIFTLTIPYFFNLFLMHMHNPVHEKKHIIATNYVGLASYTFLVYDHLLTFSDEVEYVWFRRKGPVVYLFFINRYIFPLAFIVNLYAYISPKYSPSNCAGLVIYEGSLSILAVANAGLVMIFRVNALYGGDNQPALATLGFLWLAQVGVSSFLVSSGMPVPHTPGIHSCTLIFNPERRKLSPLFSILPLVFDTTVLILTLHKTKAVLRTCKTSNAIVQTLQNDGILYYSILFAANFTLTFMLIFAPPGLKNILQQFVQLATTTIISRITLHLKKQGRSLYVNAEQITPPATVTNETSTSASSGSNI</sequence>
<keyword evidence="1" id="KW-0472">Membrane</keyword>
<organism evidence="3 4">
    <name type="scientific">Pyrrhoderma noxium</name>
    <dbReference type="NCBI Taxonomy" id="2282107"/>
    <lineage>
        <taxon>Eukaryota</taxon>
        <taxon>Fungi</taxon>
        <taxon>Dikarya</taxon>
        <taxon>Basidiomycota</taxon>
        <taxon>Agaricomycotina</taxon>
        <taxon>Agaricomycetes</taxon>
        <taxon>Hymenochaetales</taxon>
        <taxon>Hymenochaetaceae</taxon>
        <taxon>Pyrrhoderma</taxon>
    </lineage>
</organism>
<keyword evidence="4" id="KW-1185">Reference proteome</keyword>
<dbReference type="Pfam" id="PF20151">
    <property type="entry name" value="DUF6533"/>
    <property type="match status" value="1"/>
</dbReference>
<dbReference type="OrthoDB" id="3354157at2759"/>
<feature type="transmembrane region" description="Helical" evidence="1">
    <location>
        <begin position="147"/>
        <end position="167"/>
    </location>
</feature>
<gene>
    <name evidence="3" type="ORF">PNOK_0685800</name>
</gene>
<evidence type="ECO:0000256" key="1">
    <source>
        <dbReference type="SAM" id="Phobius"/>
    </source>
</evidence>
<keyword evidence="1" id="KW-0812">Transmembrane</keyword>
<protein>
    <recommendedName>
        <fullName evidence="2">DUF6533 domain-containing protein</fullName>
    </recommendedName>
</protein>